<dbReference type="PROSITE" id="PS51071">
    <property type="entry name" value="HTH_RPIR"/>
    <property type="match status" value="1"/>
</dbReference>
<dbReference type="PANTHER" id="PTHR30514:SF10">
    <property type="entry name" value="MURR_RPIR FAMILY TRANSCRIPTIONAL REGULATOR"/>
    <property type="match status" value="1"/>
</dbReference>
<dbReference type="OrthoDB" id="3684496at2"/>
<dbReference type="InterPro" id="IPR046348">
    <property type="entry name" value="SIS_dom_sf"/>
</dbReference>
<dbReference type="STRING" id="2138.SMSRO_v1c03050"/>
<dbReference type="RefSeq" id="WP_040092719.1">
    <property type="nucleotide sequence ID" value="NZ_CM020866.1"/>
</dbReference>
<dbReference type="GO" id="GO:1901135">
    <property type="term" value="P:carbohydrate derivative metabolic process"/>
    <property type="evidence" value="ECO:0007669"/>
    <property type="project" value="InterPro"/>
</dbReference>
<dbReference type="Proteomes" id="UP000031565">
    <property type="component" value="Unassembled WGS sequence"/>
</dbReference>
<reference evidence="2 3" key="1">
    <citation type="journal article" date="2015" name="MBio">
        <title>Genome sequence of the Drosophila melanogaster male-killing Spiroplasma strain MSRO endosymbiont.</title>
        <authorList>
            <person name="Paredes J.C."/>
            <person name="Herren J.K."/>
            <person name="Schupfer F."/>
            <person name="Marin R."/>
            <person name="Claverol S."/>
            <person name="Kuo C.H."/>
            <person name="Lemaitre B."/>
            <person name="Beven L."/>
        </authorList>
    </citation>
    <scope>NUCLEOTIDE SEQUENCE [LARGE SCALE GENOMIC DNA]</scope>
    <source>
        <strain evidence="2 3">MSRO</strain>
    </source>
</reference>
<dbReference type="InterPro" id="IPR000281">
    <property type="entry name" value="HTH_RpiR"/>
</dbReference>
<dbReference type="InterPro" id="IPR036388">
    <property type="entry name" value="WH-like_DNA-bd_sf"/>
</dbReference>
<evidence type="ECO:0000259" key="1">
    <source>
        <dbReference type="PROSITE" id="PS51071"/>
    </source>
</evidence>
<dbReference type="Gene3D" id="3.40.50.10490">
    <property type="entry name" value="Glucose-6-phosphate isomerase like protein, domain 1"/>
    <property type="match status" value="1"/>
</dbReference>
<dbReference type="Pfam" id="PF01418">
    <property type="entry name" value="HTH_6"/>
    <property type="match status" value="1"/>
</dbReference>
<dbReference type="PANTHER" id="PTHR30514">
    <property type="entry name" value="GLUCOKINASE"/>
    <property type="match status" value="1"/>
</dbReference>
<sequence>MDTDLLKQLQILAVDQKNLTNQTIARYILTNLTTINKLTTSEIATNCFTSAAGIIRFCQKLGLEGINELKFKVKYLTEHVSLDVQQFNANKQLVHDEMAFFDKYLKIKIESAELLHTAFFQNDLSTLIKKITTAKTVFIFAFNLAYNVSRNFAQRLRWINKNVIHQNDLNSIESYLPMIMTDDMVLYITLSGQSNFIAAIAKQVNPDVYSFGIIGKKTALTEHITNYFVVNSRENEIWDVFSIRSQTVMQFLDYLYAKIIRKYF</sequence>
<dbReference type="EMBL" id="JTLV02000001">
    <property type="protein sequence ID" value="PQM30549.1"/>
    <property type="molecule type" value="Genomic_DNA"/>
</dbReference>
<dbReference type="GO" id="GO:0097367">
    <property type="term" value="F:carbohydrate derivative binding"/>
    <property type="evidence" value="ECO:0007669"/>
    <property type="project" value="InterPro"/>
</dbReference>
<dbReference type="GO" id="GO:0003700">
    <property type="term" value="F:DNA-binding transcription factor activity"/>
    <property type="evidence" value="ECO:0007669"/>
    <property type="project" value="InterPro"/>
</dbReference>
<dbReference type="GO" id="GO:0003677">
    <property type="term" value="F:DNA binding"/>
    <property type="evidence" value="ECO:0007669"/>
    <property type="project" value="UniProtKB-KW"/>
</dbReference>
<keyword evidence="2" id="KW-0238">DNA-binding</keyword>
<organism evidence="2 3">
    <name type="scientific">Spiroplasma poulsonii</name>
    <dbReference type="NCBI Taxonomy" id="2138"/>
    <lineage>
        <taxon>Bacteria</taxon>
        <taxon>Bacillati</taxon>
        <taxon>Mycoplasmatota</taxon>
        <taxon>Mollicutes</taxon>
        <taxon>Entomoplasmatales</taxon>
        <taxon>Spiroplasmataceae</taxon>
        <taxon>Spiroplasma</taxon>
    </lineage>
</organism>
<dbReference type="InterPro" id="IPR009057">
    <property type="entry name" value="Homeodomain-like_sf"/>
</dbReference>
<keyword evidence="3" id="KW-1185">Reference proteome</keyword>
<evidence type="ECO:0000313" key="2">
    <source>
        <dbReference type="EMBL" id="PQM30549.1"/>
    </source>
</evidence>
<feature type="domain" description="HTH rpiR-type" evidence="1">
    <location>
        <begin position="4"/>
        <end position="80"/>
    </location>
</feature>
<accession>A0A2P6FAS5</accession>
<protein>
    <submittedName>
        <fullName evidence="2">Putative DNA-binding transcriptional regulator</fullName>
    </submittedName>
</protein>
<comment type="caution">
    <text evidence="2">The sequence shown here is derived from an EMBL/GenBank/DDBJ whole genome shotgun (WGS) entry which is preliminary data.</text>
</comment>
<evidence type="ECO:0000313" key="3">
    <source>
        <dbReference type="Proteomes" id="UP000031565"/>
    </source>
</evidence>
<dbReference type="Gene3D" id="1.10.10.10">
    <property type="entry name" value="Winged helix-like DNA-binding domain superfamily/Winged helix DNA-binding domain"/>
    <property type="match status" value="1"/>
</dbReference>
<dbReference type="InterPro" id="IPR047640">
    <property type="entry name" value="RpiR-like"/>
</dbReference>
<dbReference type="AlphaFoldDB" id="A0A2P6FAS5"/>
<name>A0A2P6FAS5_9MOLU</name>
<gene>
    <name evidence="2" type="ORF">SMSRO_SF003180</name>
</gene>
<dbReference type="SUPFAM" id="SSF46689">
    <property type="entry name" value="Homeodomain-like"/>
    <property type="match status" value="1"/>
</dbReference>
<dbReference type="SUPFAM" id="SSF53697">
    <property type="entry name" value="SIS domain"/>
    <property type="match status" value="1"/>
</dbReference>
<proteinExistence type="predicted"/>